<dbReference type="EMBL" id="JASAOG010000035">
    <property type="protein sequence ID" value="KAK0060480.1"/>
    <property type="molecule type" value="Genomic_DNA"/>
</dbReference>
<dbReference type="AlphaFoldDB" id="A0AAD8BVB0"/>
<organism evidence="2 3">
    <name type="scientific">Biomphalaria pfeifferi</name>
    <name type="common">Bloodfluke planorb</name>
    <name type="synonym">Freshwater snail</name>
    <dbReference type="NCBI Taxonomy" id="112525"/>
    <lineage>
        <taxon>Eukaryota</taxon>
        <taxon>Metazoa</taxon>
        <taxon>Spiralia</taxon>
        <taxon>Lophotrochozoa</taxon>
        <taxon>Mollusca</taxon>
        <taxon>Gastropoda</taxon>
        <taxon>Heterobranchia</taxon>
        <taxon>Euthyneura</taxon>
        <taxon>Panpulmonata</taxon>
        <taxon>Hygrophila</taxon>
        <taxon>Lymnaeoidea</taxon>
        <taxon>Planorbidae</taxon>
        <taxon>Biomphalaria</taxon>
    </lineage>
</organism>
<comment type="caution">
    <text evidence="2">The sequence shown here is derived from an EMBL/GenBank/DDBJ whole genome shotgun (WGS) entry which is preliminary data.</text>
</comment>
<feature type="transmembrane region" description="Helical" evidence="1">
    <location>
        <begin position="37"/>
        <end position="60"/>
    </location>
</feature>
<evidence type="ECO:0000256" key="1">
    <source>
        <dbReference type="SAM" id="Phobius"/>
    </source>
</evidence>
<keyword evidence="1" id="KW-0472">Membrane</keyword>
<name>A0AAD8BVB0_BIOPF</name>
<dbReference type="Gene3D" id="1.20.1070.10">
    <property type="entry name" value="Rhodopsin 7-helix transmembrane proteins"/>
    <property type="match status" value="1"/>
</dbReference>
<accession>A0AAD8BVB0</accession>
<protein>
    <submittedName>
        <fullName evidence="2">Lysophosphatidic acid receptor 6</fullName>
    </submittedName>
</protein>
<evidence type="ECO:0000313" key="3">
    <source>
        <dbReference type="Proteomes" id="UP001233172"/>
    </source>
</evidence>
<keyword evidence="1" id="KW-0812">Transmembrane</keyword>
<dbReference type="Proteomes" id="UP001233172">
    <property type="component" value="Unassembled WGS sequence"/>
</dbReference>
<gene>
    <name evidence="2" type="ORF">Bpfe_009993</name>
</gene>
<sequence>MIAIINITLVTNTISMSEYLSLNPCERRILPMEDGHLTIVFANAVVSAFIGVFGFLLNLINIAAFVTMGSPASPCSASQWRMPGRSSFSLEVCSCSALLTSQLNSIDFIAYLALSTPHVVFFLEISGICTVLLALERFICIAVPHRVKSLMTPKRVATVNLLILMFISANTLLVNVGYLVIENTVSKNNEAEAVFATLSHN</sequence>
<keyword evidence="1" id="KW-1133">Transmembrane helix</keyword>
<reference evidence="2" key="2">
    <citation type="submission" date="2023-04" db="EMBL/GenBank/DDBJ databases">
        <authorList>
            <person name="Bu L."/>
            <person name="Lu L."/>
            <person name="Laidemitt M.R."/>
            <person name="Zhang S.M."/>
            <person name="Mutuku M."/>
            <person name="Mkoji G."/>
            <person name="Steinauer M."/>
            <person name="Loker E.S."/>
        </authorList>
    </citation>
    <scope>NUCLEOTIDE SEQUENCE</scope>
    <source>
        <strain evidence="2">KasaAsao</strain>
        <tissue evidence="2">Whole Snail</tissue>
    </source>
</reference>
<reference evidence="2" key="1">
    <citation type="journal article" date="2023" name="PLoS Negl. Trop. Dis.">
        <title>A genome sequence for Biomphalaria pfeifferi, the major vector snail for the human-infecting parasite Schistosoma mansoni.</title>
        <authorList>
            <person name="Bu L."/>
            <person name="Lu L."/>
            <person name="Laidemitt M.R."/>
            <person name="Zhang S.M."/>
            <person name="Mutuku M."/>
            <person name="Mkoji G."/>
            <person name="Steinauer M."/>
            <person name="Loker E.S."/>
        </authorList>
    </citation>
    <scope>NUCLEOTIDE SEQUENCE</scope>
    <source>
        <strain evidence="2">KasaAsao</strain>
    </source>
</reference>
<feature type="transmembrane region" description="Helical" evidence="1">
    <location>
        <begin position="108"/>
        <end position="135"/>
    </location>
</feature>
<proteinExistence type="predicted"/>
<feature type="transmembrane region" description="Helical" evidence="1">
    <location>
        <begin position="156"/>
        <end position="181"/>
    </location>
</feature>
<evidence type="ECO:0000313" key="2">
    <source>
        <dbReference type="EMBL" id="KAK0060480.1"/>
    </source>
</evidence>
<keyword evidence="2" id="KW-0675">Receptor</keyword>
<keyword evidence="3" id="KW-1185">Reference proteome</keyword>